<evidence type="ECO:0000313" key="2">
    <source>
        <dbReference type="Proteomes" id="UP000255277"/>
    </source>
</evidence>
<protein>
    <submittedName>
        <fullName evidence="1">Putative amidase, phage associated</fullName>
        <ecNumber evidence="1">3.5.1.28</ecNumber>
    </submittedName>
</protein>
<proteinExistence type="predicted"/>
<gene>
    <name evidence="1" type="ORF">NCTC12195_04919</name>
</gene>
<dbReference type="GO" id="GO:0008745">
    <property type="term" value="F:N-acetylmuramoyl-L-alanine amidase activity"/>
    <property type="evidence" value="ECO:0007669"/>
    <property type="project" value="UniProtKB-EC"/>
</dbReference>
<evidence type="ECO:0000313" key="1">
    <source>
        <dbReference type="EMBL" id="SUQ38543.1"/>
    </source>
</evidence>
<dbReference type="EMBL" id="UHDK01000003">
    <property type="protein sequence ID" value="SUQ38543.1"/>
    <property type="molecule type" value="Genomic_DNA"/>
</dbReference>
<accession>A0A380SBC0</accession>
<organism evidence="1 2">
    <name type="scientific">Staphylococcus gallinarum</name>
    <dbReference type="NCBI Taxonomy" id="1293"/>
    <lineage>
        <taxon>Bacteria</taxon>
        <taxon>Bacillati</taxon>
        <taxon>Bacillota</taxon>
        <taxon>Bacilli</taxon>
        <taxon>Bacillales</taxon>
        <taxon>Staphylococcaceae</taxon>
        <taxon>Staphylococcus</taxon>
    </lineage>
</organism>
<dbReference type="AlphaFoldDB" id="A0A380SBC0"/>
<sequence>MLLYGGNSMNQDLYQDTRYGQQVRNYADYGLYWVKKNVKPDVIVEFHLDAASGGHVIISDK</sequence>
<dbReference type="Proteomes" id="UP000255277">
    <property type="component" value="Unassembled WGS sequence"/>
</dbReference>
<name>A0A380SBC0_STAGA</name>
<reference evidence="1 2" key="1">
    <citation type="submission" date="2018-06" db="EMBL/GenBank/DDBJ databases">
        <authorList>
            <consortium name="Pathogen Informatics"/>
            <person name="Doyle S."/>
        </authorList>
    </citation>
    <scope>NUCLEOTIDE SEQUENCE [LARGE SCALE GENOMIC DNA]</scope>
    <source>
        <strain evidence="1 2">NCTC12195</strain>
    </source>
</reference>
<keyword evidence="1" id="KW-0378">Hydrolase</keyword>
<dbReference type="EC" id="3.5.1.28" evidence="1"/>